<proteinExistence type="predicted"/>
<sequence length="47" mass="5423">MLWYAENVLKKAGLGLEPAIAIFCEHTRLSRFVRLGIVRKLHFLVVI</sequence>
<reference evidence="1 2" key="1">
    <citation type="submission" date="2016-10" db="EMBL/GenBank/DDBJ databases">
        <authorList>
            <person name="de Groot N.N."/>
        </authorList>
    </citation>
    <scope>NUCLEOTIDE SEQUENCE [LARGE SCALE GENOMIC DNA]</scope>
    <source>
        <strain evidence="1 2">Nl7</strain>
    </source>
</reference>
<organism evidence="1 2">
    <name type="scientific">Nitrosospira multiformis</name>
    <dbReference type="NCBI Taxonomy" id="1231"/>
    <lineage>
        <taxon>Bacteria</taxon>
        <taxon>Pseudomonadati</taxon>
        <taxon>Pseudomonadota</taxon>
        <taxon>Betaproteobacteria</taxon>
        <taxon>Nitrosomonadales</taxon>
        <taxon>Nitrosomonadaceae</taxon>
        <taxon>Nitrosospira</taxon>
    </lineage>
</organism>
<name>A0A1H9Z1M1_9PROT</name>
<dbReference type="AlphaFoldDB" id="A0A1H9Z1M1"/>
<evidence type="ECO:0000313" key="2">
    <source>
        <dbReference type="Proteomes" id="UP000183339"/>
    </source>
</evidence>
<dbReference type="EMBL" id="FOHI01000001">
    <property type="protein sequence ID" value="SES74759.1"/>
    <property type="molecule type" value="Genomic_DNA"/>
</dbReference>
<evidence type="ECO:0000313" key="1">
    <source>
        <dbReference type="EMBL" id="SES74759.1"/>
    </source>
</evidence>
<protein>
    <submittedName>
        <fullName evidence="1">Uncharacterized protein</fullName>
    </submittedName>
</protein>
<accession>A0A1H9Z1M1</accession>
<dbReference type="Proteomes" id="UP000183339">
    <property type="component" value="Unassembled WGS sequence"/>
</dbReference>
<gene>
    <name evidence="1" type="ORF">SAMN05216412_101450</name>
</gene>